<evidence type="ECO:0000313" key="8">
    <source>
        <dbReference type="Proteomes" id="UP000253941"/>
    </source>
</evidence>
<accession>A0A369TEF1</accession>
<dbReference type="PANTHER" id="PTHR35008:SF4">
    <property type="entry name" value="BLL4482 PROTEIN"/>
    <property type="match status" value="1"/>
</dbReference>
<evidence type="ECO:0000259" key="6">
    <source>
        <dbReference type="PROSITE" id="PS51007"/>
    </source>
</evidence>
<dbReference type="InterPro" id="IPR051459">
    <property type="entry name" value="Cytochrome_c-type_DH"/>
</dbReference>
<dbReference type="Gene3D" id="1.10.760.10">
    <property type="entry name" value="Cytochrome c-like domain"/>
    <property type="match status" value="1"/>
</dbReference>
<dbReference type="EMBL" id="QPMH01000003">
    <property type="protein sequence ID" value="RDD63222.1"/>
    <property type="molecule type" value="Genomic_DNA"/>
</dbReference>
<keyword evidence="2 4" id="KW-0479">Metal-binding</keyword>
<dbReference type="RefSeq" id="WP_114581172.1">
    <property type="nucleotide sequence ID" value="NZ_QPMH01000003.1"/>
</dbReference>
<reference evidence="7 8" key="1">
    <citation type="submission" date="2018-07" db="EMBL/GenBank/DDBJ databases">
        <title>Venubactetium sediminum gen. nov., sp. nov., isolated from a marine solar saltern.</title>
        <authorList>
            <person name="Wang S."/>
        </authorList>
    </citation>
    <scope>NUCLEOTIDE SEQUENCE [LARGE SCALE GENOMIC DNA]</scope>
    <source>
        <strain evidence="7 8">WD2A32</strain>
    </source>
</reference>
<dbReference type="GO" id="GO:0009055">
    <property type="term" value="F:electron transfer activity"/>
    <property type="evidence" value="ECO:0007669"/>
    <property type="project" value="InterPro"/>
</dbReference>
<organism evidence="7 8">
    <name type="scientific">Ferruginivarius sediminum</name>
    <dbReference type="NCBI Taxonomy" id="2661937"/>
    <lineage>
        <taxon>Bacteria</taxon>
        <taxon>Pseudomonadati</taxon>
        <taxon>Pseudomonadota</taxon>
        <taxon>Alphaproteobacteria</taxon>
        <taxon>Rhodospirillales</taxon>
        <taxon>Rhodospirillaceae</taxon>
        <taxon>Ferruginivarius</taxon>
    </lineage>
</organism>
<gene>
    <name evidence="7" type="ORF">DRB17_05065</name>
</gene>
<evidence type="ECO:0000256" key="2">
    <source>
        <dbReference type="ARBA" id="ARBA00022723"/>
    </source>
</evidence>
<comment type="caution">
    <text evidence="7">The sequence shown here is derived from an EMBL/GenBank/DDBJ whole genome shotgun (WGS) entry which is preliminary data.</text>
</comment>
<dbReference type="Proteomes" id="UP000253941">
    <property type="component" value="Unassembled WGS sequence"/>
</dbReference>
<evidence type="ECO:0000256" key="1">
    <source>
        <dbReference type="ARBA" id="ARBA00022617"/>
    </source>
</evidence>
<sequence>MRWKLAVAGVAVAVAAGGWAVFEGGLLQEPAKADSLSQADLKLGGRLYQQNCATCHGMNRQGQPNWRERKPDGKMPAPPLDGSGHTWHHPDEQLLAIIDQGVEALAPDGYESDMKGFGDRLDNREMRVILGYIKSQWPEDIQERQATLDDRQG</sequence>
<keyword evidence="8" id="KW-1185">Reference proteome</keyword>
<evidence type="ECO:0000313" key="7">
    <source>
        <dbReference type="EMBL" id="RDD63222.1"/>
    </source>
</evidence>
<name>A0A369TEF1_9PROT</name>
<dbReference type="InterPro" id="IPR009056">
    <property type="entry name" value="Cyt_c-like_dom"/>
</dbReference>
<evidence type="ECO:0000256" key="3">
    <source>
        <dbReference type="ARBA" id="ARBA00023004"/>
    </source>
</evidence>
<dbReference type="GO" id="GO:0046872">
    <property type="term" value="F:metal ion binding"/>
    <property type="evidence" value="ECO:0007669"/>
    <property type="project" value="UniProtKB-KW"/>
</dbReference>
<keyword evidence="1 4" id="KW-0349">Heme</keyword>
<dbReference type="PROSITE" id="PS51007">
    <property type="entry name" value="CYTC"/>
    <property type="match status" value="1"/>
</dbReference>
<dbReference type="SUPFAM" id="SSF46626">
    <property type="entry name" value="Cytochrome c"/>
    <property type="match status" value="1"/>
</dbReference>
<dbReference type="GO" id="GO:0020037">
    <property type="term" value="F:heme binding"/>
    <property type="evidence" value="ECO:0007669"/>
    <property type="project" value="InterPro"/>
</dbReference>
<feature type="region of interest" description="Disordered" evidence="5">
    <location>
        <begin position="58"/>
        <end position="88"/>
    </location>
</feature>
<evidence type="ECO:0000256" key="4">
    <source>
        <dbReference type="PROSITE-ProRule" id="PRU00433"/>
    </source>
</evidence>
<dbReference type="InterPro" id="IPR036909">
    <property type="entry name" value="Cyt_c-like_dom_sf"/>
</dbReference>
<keyword evidence="3 4" id="KW-0408">Iron</keyword>
<feature type="domain" description="Cytochrome c" evidence="6">
    <location>
        <begin position="39"/>
        <end position="137"/>
    </location>
</feature>
<protein>
    <submittedName>
        <fullName evidence="7">Cytochrome c</fullName>
    </submittedName>
</protein>
<dbReference type="PANTHER" id="PTHR35008">
    <property type="entry name" value="BLL4482 PROTEIN-RELATED"/>
    <property type="match status" value="1"/>
</dbReference>
<evidence type="ECO:0000256" key="5">
    <source>
        <dbReference type="SAM" id="MobiDB-lite"/>
    </source>
</evidence>
<dbReference type="AlphaFoldDB" id="A0A369TEF1"/>
<dbReference type="Pfam" id="PF13442">
    <property type="entry name" value="Cytochrome_CBB3"/>
    <property type="match status" value="1"/>
</dbReference>
<proteinExistence type="predicted"/>